<dbReference type="InterPro" id="IPR004273">
    <property type="entry name" value="Dynein_heavy_D6_P-loop"/>
</dbReference>
<dbReference type="PANTHER" id="PTHR22878">
    <property type="entry name" value="DYNEIN HEAVY CHAIN 6, AXONEMAL-LIKE-RELATED"/>
    <property type="match status" value="1"/>
</dbReference>
<dbReference type="InterPro" id="IPR042228">
    <property type="entry name" value="Dynein_linker_3"/>
</dbReference>
<dbReference type="InterPro" id="IPR043157">
    <property type="entry name" value="Dynein_AAA1S"/>
</dbReference>
<dbReference type="InterPro" id="IPR042219">
    <property type="entry name" value="AAA_lid_11_sf"/>
</dbReference>
<dbReference type="FunFam" id="1.20.920.30:FF:000002">
    <property type="entry name" value="Dynein axonemal heavy chain 3"/>
    <property type="match status" value="1"/>
</dbReference>
<feature type="domain" description="AAA+ ATPase" evidence="14">
    <location>
        <begin position="1999"/>
        <end position="2147"/>
    </location>
</feature>
<keyword evidence="9" id="KW-0969">Cilium</keyword>
<dbReference type="InterPro" id="IPR054354">
    <property type="entry name" value="DYNC2H1-like_lid"/>
</dbReference>
<keyword evidence="8 13" id="KW-0175">Coiled coil</keyword>
<dbReference type="Pfam" id="PF12774">
    <property type="entry name" value="AAA_6"/>
    <property type="match status" value="1"/>
</dbReference>
<dbReference type="Pfam" id="PF03028">
    <property type="entry name" value="Dynein_heavy"/>
    <property type="match status" value="1"/>
</dbReference>
<dbReference type="GO" id="GO:0005930">
    <property type="term" value="C:axoneme"/>
    <property type="evidence" value="ECO:0007669"/>
    <property type="project" value="UniProtKB-SubCell"/>
</dbReference>
<dbReference type="Gene3D" id="1.10.8.720">
    <property type="entry name" value="Region D6 of dynein motor"/>
    <property type="match status" value="1"/>
</dbReference>
<dbReference type="InterPro" id="IPR003593">
    <property type="entry name" value="AAA+_ATPase"/>
</dbReference>
<dbReference type="FunFam" id="3.10.490.20:FF:000005">
    <property type="entry name" value="Dynein axonemal heavy chain 6"/>
    <property type="match status" value="1"/>
</dbReference>
<dbReference type="Pfam" id="PF08393">
    <property type="entry name" value="DHC_N2"/>
    <property type="match status" value="1"/>
</dbReference>
<dbReference type="SMART" id="SM00382">
    <property type="entry name" value="AAA"/>
    <property type="match status" value="3"/>
</dbReference>
<dbReference type="Pfam" id="PF12781">
    <property type="entry name" value="AAA_9"/>
    <property type="match status" value="1"/>
</dbReference>
<evidence type="ECO:0000256" key="4">
    <source>
        <dbReference type="ARBA" id="ARBA00022701"/>
    </source>
</evidence>
<dbReference type="FunFam" id="1.20.920.20:FF:000006">
    <property type="entry name" value="Dynein, axonemal, heavy chain 6"/>
    <property type="match status" value="1"/>
</dbReference>
<dbReference type="Pfam" id="PF22597">
    <property type="entry name" value="DYN_lid"/>
    <property type="match status" value="1"/>
</dbReference>
<evidence type="ECO:0000256" key="11">
    <source>
        <dbReference type="ARBA" id="ARBA00023212"/>
    </source>
</evidence>
<keyword evidence="7" id="KW-0243">Dynein</keyword>
<evidence type="ECO:0000259" key="14">
    <source>
        <dbReference type="SMART" id="SM00382"/>
    </source>
</evidence>
<name>A0ABD1FGD2_HYPHA</name>
<dbReference type="GO" id="GO:0005524">
    <property type="term" value="F:ATP binding"/>
    <property type="evidence" value="ECO:0007669"/>
    <property type="project" value="UniProtKB-KW"/>
</dbReference>
<proteinExistence type="inferred from homology"/>
<dbReference type="FunFam" id="1.20.1270.280:FF:000001">
    <property type="entry name" value="dynein heavy chain 7, axonemal"/>
    <property type="match status" value="1"/>
</dbReference>
<evidence type="ECO:0000256" key="10">
    <source>
        <dbReference type="ARBA" id="ARBA00023175"/>
    </source>
</evidence>
<dbReference type="InterPro" id="IPR013602">
    <property type="entry name" value="Dynein_heavy_linker"/>
</dbReference>
<evidence type="ECO:0000256" key="9">
    <source>
        <dbReference type="ARBA" id="ARBA00023069"/>
    </source>
</evidence>
<dbReference type="Proteomes" id="UP001566132">
    <property type="component" value="Unassembled WGS sequence"/>
</dbReference>
<comment type="caution">
    <text evidence="15">The sequence shown here is derived from an EMBL/GenBank/DDBJ whole genome shotgun (WGS) entry which is preliminary data.</text>
</comment>
<dbReference type="InterPro" id="IPR024317">
    <property type="entry name" value="Dynein_heavy_chain_D4_dom"/>
</dbReference>
<dbReference type="PANTHER" id="PTHR22878:SF68">
    <property type="entry name" value="DYNEIN HEAVY CHAIN 6, AXONEMAL-LIKE"/>
    <property type="match status" value="1"/>
</dbReference>
<accession>A0ABD1FGD2</accession>
<dbReference type="Gene3D" id="1.20.920.20">
    <property type="match status" value="1"/>
</dbReference>
<evidence type="ECO:0000256" key="12">
    <source>
        <dbReference type="ARBA" id="ARBA00023273"/>
    </source>
</evidence>
<dbReference type="FunFam" id="3.40.50.300:FF:000362">
    <property type="entry name" value="Dynein, axonemal, heavy chain 6"/>
    <property type="match status" value="1"/>
</dbReference>
<protein>
    <recommendedName>
        <fullName evidence="14">AAA+ ATPase domain-containing protein</fullName>
    </recommendedName>
</protein>
<feature type="domain" description="AAA+ ATPase" evidence="14">
    <location>
        <begin position="1374"/>
        <end position="1513"/>
    </location>
</feature>
<dbReference type="Pfam" id="PF18199">
    <property type="entry name" value="Dynein_C"/>
    <property type="match status" value="1"/>
</dbReference>
<evidence type="ECO:0000313" key="16">
    <source>
        <dbReference type="Proteomes" id="UP001566132"/>
    </source>
</evidence>
<evidence type="ECO:0000256" key="2">
    <source>
        <dbReference type="ARBA" id="ARBA00008887"/>
    </source>
</evidence>
<dbReference type="Pfam" id="PF17852">
    <property type="entry name" value="Dynein_AAA_lid"/>
    <property type="match status" value="1"/>
</dbReference>
<evidence type="ECO:0000256" key="1">
    <source>
        <dbReference type="ARBA" id="ARBA00004430"/>
    </source>
</evidence>
<dbReference type="InterPro" id="IPR024743">
    <property type="entry name" value="Dynein_HC_stalk"/>
</dbReference>
<dbReference type="Gene3D" id="1.10.287.2620">
    <property type="match status" value="1"/>
</dbReference>
<feature type="coiled-coil region" evidence="13">
    <location>
        <begin position="635"/>
        <end position="662"/>
    </location>
</feature>
<dbReference type="FunFam" id="1.10.8.710:FF:000004">
    <property type="entry name" value="Dynein axonemal heavy chain 6"/>
    <property type="match status" value="1"/>
</dbReference>
<evidence type="ECO:0000256" key="7">
    <source>
        <dbReference type="ARBA" id="ARBA00023017"/>
    </source>
</evidence>
<dbReference type="Gene3D" id="1.10.8.1220">
    <property type="match status" value="1"/>
</dbReference>
<dbReference type="FunFam" id="1.10.8.720:FF:000007">
    <property type="entry name" value="Dynein axonemal heavy chain 6"/>
    <property type="match status" value="1"/>
</dbReference>
<dbReference type="Gene3D" id="1.10.8.710">
    <property type="match status" value="1"/>
</dbReference>
<comment type="subcellular location">
    <subcellularLocation>
        <location evidence="1">Cytoplasm</location>
        <location evidence="1">Cytoskeleton</location>
        <location evidence="1">Cilium axoneme</location>
    </subcellularLocation>
</comment>
<dbReference type="InterPro" id="IPR026983">
    <property type="entry name" value="DHC"/>
</dbReference>
<dbReference type="FunFam" id="1.10.8.1220:FF:000001">
    <property type="entry name" value="Dynein axonemal heavy chain 5"/>
    <property type="match status" value="1"/>
</dbReference>
<dbReference type="EMBL" id="JBDJPC010000001">
    <property type="protein sequence ID" value="KAL1518311.1"/>
    <property type="molecule type" value="Genomic_DNA"/>
</dbReference>
<dbReference type="FunFam" id="3.40.50.300:FF:001145">
    <property type="entry name" value="Putative dynein heavy chain"/>
    <property type="match status" value="1"/>
</dbReference>
<feature type="domain" description="AAA+ ATPase" evidence="14">
    <location>
        <begin position="1655"/>
        <end position="1811"/>
    </location>
</feature>
<dbReference type="Gene3D" id="6.10.140.1060">
    <property type="match status" value="1"/>
</dbReference>
<evidence type="ECO:0000256" key="6">
    <source>
        <dbReference type="ARBA" id="ARBA00022840"/>
    </source>
</evidence>
<dbReference type="InterPro" id="IPR027417">
    <property type="entry name" value="P-loop_NTPase"/>
</dbReference>
<dbReference type="FunFam" id="3.40.50.300:FF:001143">
    <property type="entry name" value="Dynein axonemal heavy chain 6"/>
    <property type="match status" value="1"/>
</dbReference>
<dbReference type="Gene3D" id="3.40.50.300">
    <property type="entry name" value="P-loop containing nucleotide triphosphate hydrolases"/>
    <property type="match status" value="5"/>
</dbReference>
<keyword evidence="16" id="KW-1185">Reference proteome</keyword>
<dbReference type="InterPro" id="IPR041228">
    <property type="entry name" value="Dynein_C"/>
</dbReference>
<dbReference type="InterPro" id="IPR041658">
    <property type="entry name" value="AAA_lid_11"/>
</dbReference>
<dbReference type="Gene3D" id="1.20.920.30">
    <property type="match status" value="1"/>
</dbReference>
<keyword evidence="10" id="KW-0505">Motor protein</keyword>
<dbReference type="InterPro" id="IPR025662">
    <property type="entry name" value="Sigma_54_int_dom_ATP-bd_1"/>
</dbReference>
<dbReference type="InterPro" id="IPR035699">
    <property type="entry name" value="AAA_6"/>
</dbReference>
<comment type="similarity">
    <text evidence="2">Belongs to the dynein heavy chain family.</text>
</comment>
<feature type="coiled-coil region" evidence="13">
    <location>
        <begin position="2816"/>
        <end position="2867"/>
    </location>
</feature>
<dbReference type="PROSITE" id="PS00675">
    <property type="entry name" value="SIGMA54_INTERACT_1"/>
    <property type="match status" value="1"/>
</dbReference>
<dbReference type="Gene3D" id="3.20.180.20">
    <property type="entry name" value="Dynein heavy chain, N-terminal domain 2"/>
    <property type="match status" value="1"/>
</dbReference>
<dbReference type="FunFam" id="3.40.50.300:FF:000063">
    <property type="entry name" value="dynein heavy chain 6, axonemal"/>
    <property type="match status" value="1"/>
</dbReference>
<dbReference type="Pfam" id="PF12775">
    <property type="entry name" value="AAA_7"/>
    <property type="match status" value="1"/>
</dbReference>
<dbReference type="Gene3D" id="3.10.490.20">
    <property type="match status" value="1"/>
</dbReference>
<gene>
    <name evidence="15" type="ORF">ABEB36_001953</name>
</gene>
<evidence type="ECO:0000256" key="13">
    <source>
        <dbReference type="SAM" id="Coils"/>
    </source>
</evidence>
<dbReference type="InterPro" id="IPR041466">
    <property type="entry name" value="Dynein_AAA5_ext"/>
</dbReference>
<dbReference type="CDD" id="cd00009">
    <property type="entry name" value="AAA"/>
    <property type="match status" value="1"/>
</dbReference>
<keyword evidence="5" id="KW-0547">Nucleotide-binding</keyword>
<dbReference type="GO" id="GO:0030286">
    <property type="term" value="C:dynein complex"/>
    <property type="evidence" value="ECO:0007669"/>
    <property type="project" value="UniProtKB-KW"/>
</dbReference>
<dbReference type="InterPro" id="IPR042222">
    <property type="entry name" value="Dynein_2_N"/>
</dbReference>
<reference evidence="15 16" key="1">
    <citation type="submission" date="2024-05" db="EMBL/GenBank/DDBJ databases">
        <title>Genetic variation in Jamaican populations of the coffee berry borer (Hypothenemus hampei).</title>
        <authorList>
            <person name="Errbii M."/>
            <person name="Myrie A."/>
        </authorList>
    </citation>
    <scope>NUCLEOTIDE SEQUENCE [LARGE SCALE GENOMIC DNA]</scope>
    <source>
        <strain evidence="15">JA-Hopewell-2020-01-JO</strain>
        <tissue evidence="15">Whole body</tissue>
    </source>
</reference>
<dbReference type="Gene3D" id="1.20.58.1120">
    <property type="match status" value="1"/>
</dbReference>
<organism evidence="15 16">
    <name type="scientific">Hypothenemus hampei</name>
    <name type="common">Coffee berry borer</name>
    <dbReference type="NCBI Taxonomy" id="57062"/>
    <lineage>
        <taxon>Eukaryota</taxon>
        <taxon>Metazoa</taxon>
        <taxon>Ecdysozoa</taxon>
        <taxon>Arthropoda</taxon>
        <taxon>Hexapoda</taxon>
        <taxon>Insecta</taxon>
        <taxon>Pterygota</taxon>
        <taxon>Neoptera</taxon>
        <taxon>Endopterygota</taxon>
        <taxon>Coleoptera</taxon>
        <taxon>Polyphaga</taxon>
        <taxon>Cucujiformia</taxon>
        <taxon>Curculionidae</taxon>
        <taxon>Scolytinae</taxon>
        <taxon>Hypothenemus</taxon>
    </lineage>
</organism>
<keyword evidence="12" id="KW-0966">Cell projection</keyword>
<dbReference type="Gene3D" id="1.20.140.100">
    <property type="entry name" value="Dynein heavy chain, N-terminal domain 2"/>
    <property type="match status" value="1"/>
</dbReference>
<dbReference type="InterPro" id="IPR035706">
    <property type="entry name" value="AAA_9"/>
</dbReference>
<dbReference type="FunFam" id="3.40.50.300:FF:002141">
    <property type="entry name" value="Dynein heavy chain"/>
    <property type="match status" value="1"/>
</dbReference>
<evidence type="ECO:0000256" key="3">
    <source>
        <dbReference type="ARBA" id="ARBA00022490"/>
    </source>
</evidence>
<dbReference type="FunFam" id="3.20.180.20:FF:000004">
    <property type="entry name" value="Dynein axonemal heavy chain 6"/>
    <property type="match status" value="1"/>
</dbReference>
<dbReference type="FunFam" id="1.20.58.1120:FF:000001">
    <property type="entry name" value="dynein heavy chain 2, axonemal"/>
    <property type="match status" value="1"/>
</dbReference>
<dbReference type="FunFam" id="1.20.140.100:FF:000004">
    <property type="entry name" value="Dynein axonemal heavy chain 6"/>
    <property type="match status" value="1"/>
</dbReference>
<dbReference type="GO" id="GO:0005874">
    <property type="term" value="C:microtubule"/>
    <property type="evidence" value="ECO:0007669"/>
    <property type="project" value="UniProtKB-KW"/>
</dbReference>
<keyword evidence="6" id="KW-0067">ATP-binding</keyword>
<sequence>MTKLFSRLMCAPPTSVPSIRGSNVVPFHIPHKKLLEKIEFKEEEPEPLTGFKERQEEILGKRIRLPPIDVKFPAISDVRRRKSEQGSITTGVTFFDEVEATAKNKSIARVKNTIANQKEWIEKMRKSTDGSFVYFTYAVPKSSELFNPYMLKVVGYKEVDKNNFFTMSAKGVMQHVGSEVIFTPLDKWEAEYDMFQRLKLINTFNKFRLWKGFYVWRKNIIFTKFTTARKNIGENLFVLNPLLRKGLIDVQYMCHKMIDTSFVELSQRENVQLFYFIENQMDKLNQVKEKTREFHDLAKEIVSNACHGALLAKGFVPDERIALEEQSKDPKRRRQPKISYIEQAAKKKFCERLAAFIILVDYMTINMLHQLIINSIDKLNELFNTHSQYLPVQEKLTTTELDIKLETPRSEDDPKLPLFIVNVILEPDEIKLDPPIEVAKCIFNQIIELWENHCKEIKLFVADPFYSAFTTPVINKKVEDRICGWGPTLEFYLWKDEYLFANVEKFFQFFDINYEASLVYVKRFEPIRIFYAEDLLITEKDIQAETVTENFRNMCMRYNNEIAMIKSILKTQPIGLLYLILDDFASTALPEPERLLKITKGIIPWIGREKVAELTQNVEETENYLQQDPVSTVDYVKYLEYIEEATSRVDKMEEELDYCKELYDITEEFAIAVAQDEIANYLGLSLSLGNLRNLVDKKIEDTARIIKAFNNQLNKDISALIGQVGVIKDECTQSWLCDIASNIDDVTGFLTDLHDRLVICQNKAAEFKNYQKQFRIEVSRFDVLDEVMSDVKLRMLLWESVDLWGKIVDEWYHCDFHTLNIEDMNLFIAKNVKNINQLEKGLPPNLIVPKLKDEVELMKDKLPVITYLRNPAMKTRHWIKVENVLNYKFKGDELMTLELLENLNVFSYPQDLMEISGQASSEAGLEALLKKVEESWKSLEYIVIPHKDTKDVYILGSLEDVQTVLDESNINITTIASSRHVGPIKGRVEEWQKNLDLFSHTLDEWMMCQQSWVYLEVIFSAPDIQRQLPNEAKLFIIVDKSWKEIMRRTAKMPLAMEATLQPELLETFQRNNALLEQIMKCLESYLETKRVAFPRFYFLSNDELLDILAQTRNPHAVQPHLRKCFDAIAKLEFGMKPVEEDELKEGAKDGKNKEKAPEMVRTTDIMAMISPEGERVALSKGLKARGNVEDWLGKVEEAMFLSLKKCLKASLNQYMQIPRTEWVICHPNQIILTVSQIMWARGVHEILDNLEGNCIKKMEHYQQKCIKDLNDLAALIRSDLSSVTRKILIALITIDVHARDTIHNLVTGNVTKSNHFDWLKVLRYYWFDNIDDCIAKMSSASYLYGYEYLGAGGVLVITPLTDKCYLCLMGALQLDLGGAPAGPAGTGKTETTKDLAKALAIQCVVFNCSEGLDYKMMGRFFSGLAQSGAWCCFDEFNRIDIEVLSVIAQQLITIRNAKASKLPRFMFEGREIKLVQKCAAFITMNPGYAGRTELPDNLKALFRPISMMVPDYALIAEVILYSEGFESSKNLSQKMVQMYKLCSEQLSQQDHYDFGMRAVKSVLVMAGSLKRANPDRNEDVVLICALRDSNLPKFLSDDAILFQGILGDLFPGTELPESDYGVFQETMVIAMKEMNLQPELCMINKVIQLYETMIVRWGVMIVGPTGGGKTTILNTLNASLARMNKDGHEGPYYRQVHTYIMNPKAISAGELYGEVNPFTLEWRDGLMGIMMRTAVQFTNEDHQWIICDGPVDAVWIENLNTVLDDNKMLCLANSERIKLTPYVHMVFEVQDLAQASPATVSRCGMVYVDPEELKWLPFVKSWLNNLDENLLNEELKEFLLSLFSTYVQDGFDFIKKNCFYVIHQVDISKVRMICSLIYSQLSLPGAMEKIGEKAKVRCFVCQVFIFSYLWGLGGNINEEGRDKFENFVEAQFEESNDSRLPPGQDLWYTYMDVQSKRLTPWQRIMPQFKYDAQTPFFDTLVPTLDTVRFGYVMERLINAGHAVMITGDTGVGKSVVAKNVLNRMGASERFVPATMNFSAQTSSMRTQEIIELKLERKKKTLLGAPLGKKVIIFIDDVNMPKLETYGAQPPIELIRQLLDYGGLYDREKLFWKEIKDVILTTACAPPGGGRNPLTPRFVRHFGMLLIPPPNEMALKAIFKAILKGFLSDFSNECRDLADYVVNAAVEIYDRIAKDLLPTPSKSHYIFNLRDLSKCIQGITQADSGTMRTKMEIMRLFYHECLRVFHDRLINVEDKSYFYFLMKEICSRNFGTPVLQLPDNTLVIEDPPTLLFGDFMQFGADRADRIYEELRNIDKIKSILQDYLDDFNLMYNKEMQVIFFMMAVEHCVRIARILRSERGNALLVGVGGMGKQSLTKLASHVNGYKCFKIELIRNYDHVCFFEDLRKFYFHAGVKNLNTVFLFTDTQIVQEEFLEDINNILNSGDVPNLFEADEYEKVIIGCRDSAKKAGLPEGRDHIYEYFISKVRSNLHLVICMSPVGDAFRRRCRMFPSLVNCCTIDWFEKWPQEALLSVAHSSLKSLGSAELCSSLSNVCVTIHESVENMTDRFYREMKRYYYTTPSSYLELIKLYKIMLEDRKEKIRKTRDRIANGLQKLYETNDVIDTMKETLIALEPELAKKSVAVAELMKNLAKEQKSADKVRVTVKADEENAKIKADETQVLADDAQRDLDTALPALEAATKALEALNKNDINEVKVFQKPPKLVQFVMESVCILLGAKTDWAAAKQVLGDTNFLKKLQEYDKDHITDLMLKKLKTYIEHVDFVPEKVVTVSKACKSLCMWVRAVDMYAKVYKIVEPKRKKLQAAEKELNAVMTLLREKQKQLADVEAMIASLEAKFNATVAEKETLENNIALTSARLNRAGRLNIALGDEQTRWEESVKKFAVELINCVGDVMMAAACVAYQGAFTANYRLELTKMWEARCIAENIPSTENFSLINVLADAYEIRTWNACGLPRDIVSTENAIIVTKGGRWPLMIDPQEQANRWIRQMEAGNRLKVIKLTDGNFMRILENGIRIGMPILLEEVGETLDPTLGPILMKQTFVQGGRTLIHLGDSDVEYDQNFKFYITTKLANPHYLPEICIQVTIVNFTVTPSGLEDQLLADVVRLERPELENQRTELVIKINADKTQLKGIEDKILYLLYHSEGNILDDEELIETLNESKETSAIIEARLVETEATEQKISVAREKYRSVAIRGSVLYFVVAQLAEIDPMYQYSLKYFSQVFDNVILTSEKNLVLENRLNTLRAESTLAVYTIISRGLFERHKLVFSFMLCIAIIQQEGKITDAQWNFLLRGSVGSKSTARKPEIASISDSMWQSACYLAGNYTQFEKLPQDITKSISISIGDLNLIIKAVPTAPVTKQDWNGTLNDFEKLLLIKTMQEEKLVFAVTEFVKLNLGQAFIESPQVSLNLLYQDTSNAVPLIFVLSTGSDPFGAFQRFAAEMGYTEKLKSISLGQGQGPVAEQMIHSALETGDWIFLQNCHLATSWMLPLERIVLNIAENATKLNKAFRLFLSSMPSKFFPVAVLQNSVKVTNEPPKGLRANMKRAFAEMLEDFFEEHPLQQNWRCILFGICMFHAIVQERKKFGPLGWNIVYEFNDSDREFAFNTLKMFCSEGTIPWDALEYLTGEITYGGRVTDYWDLRCLKTILKIFFSPQTLTKNYKYSKSGTYYCPEYPNLSKYREFIDKFPIIEEPEIFGMHENANIAFQIKETQMVIKTIMESQPRLEGSSEGKSTDEIVYELADSVINAVLTQIETEDVNIYMFKKDDKGRLPSLTTVLTQEIDRYNKLLKLIHSSMEQLKKAIKGLVVMSEALEDVFQAFMNNQVPKMWTAKAYNSLKSLGSWVRDLTLRLDFISIWVRSGHPTSYWISGFYFPQGFLTGTLQTHARKYNLPIDKLKFDFIINRTNLNQEEMKLVHESEGKEVYDLYSPLERPEDGVLVHGLFLDAGRWDTRSMKLVDPKPGEINPPFPVIHMIPTTEMPEDDPRYVCPLYKTSIRAGVLSTTGHSTNFVIAVLLPTAQSQNYWVLKGTALLTQITD</sequence>
<dbReference type="Pfam" id="PF18198">
    <property type="entry name" value="AAA_lid_11"/>
    <property type="match status" value="1"/>
</dbReference>
<keyword evidence="11" id="KW-0206">Cytoskeleton</keyword>
<dbReference type="Gene3D" id="1.20.1270.280">
    <property type="match status" value="1"/>
</dbReference>
<keyword evidence="4" id="KW-0493">Microtubule</keyword>
<dbReference type="SUPFAM" id="SSF52540">
    <property type="entry name" value="P-loop containing nucleoside triphosphate hydrolases"/>
    <property type="match status" value="4"/>
</dbReference>
<dbReference type="InterPro" id="IPR043160">
    <property type="entry name" value="Dynein_C_barrel"/>
</dbReference>
<dbReference type="Pfam" id="PF12777">
    <property type="entry name" value="MT"/>
    <property type="match status" value="1"/>
</dbReference>
<keyword evidence="3" id="KW-0963">Cytoplasm</keyword>
<dbReference type="Pfam" id="PF12780">
    <property type="entry name" value="AAA_8"/>
    <property type="match status" value="1"/>
</dbReference>
<evidence type="ECO:0000313" key="15">
    <source>
        <dbReference type="EMBL" id="KAL1518311.1"/>
    </source>
</evidence>
<evidence type="ECO:0000256" key="5">
    <source>
        <dbReference type="ARBA" id="ARBA00022741"/>
    </source>
</evidence>
<evidence type="ECO:0000256" key="8">
    <source>
        <dbReference type="ARBA" id="ARBA00023054"/>
    </source>
</evidence>